<name>A0ABW3K7W6_9BACT</name>
<gene>
    <name evidence="2" type="ORF">ACFQ21_17350</name>
</gene>
<dbReference type="RefSeq" id="WP_377580547.1">
    <property type="nucleotide sequence ID" value="NZ_JBHTKA010000007.1"/>
</dbReference>
<evidence type="ECO:0000256" key="1">
    <source>
        <dbReference type="SAM" id="SignalP"/>
    </source>
</evidence>
<protein>
    <recommendedName>
        <fullName evidence="4">Outer membrane protein beta-barrel domain-containing protein</fullName>
    </recommendedName>
</protein>
<evidence type="ECO:0008006" key="4">
    <source>
        <dbReference type="Google" id="ProtNLM"/>
    </source>
</evidence>
<keyword evidence="3" id="KW-1185">Reference proteome</keyword>
<feature type="chain" id="PRO_5045182394" description="Outer membrane protein beta-barrel domain-containing protein" evidence="1">
    <location>
        <begin position="21"/>
        <end position="161"/>
    </location>
</feature>
<dbReference type="EMBL" id="JBHTKA010000007">
    <property type="protein sequence ID" value="MFD1001097.1"/>
    <property type="molecule type" value="Genomic_DNA"/>
</dbReference>
<proteinExistence type="predicted"/>
<sequence length="161" mass="17942">MKKYSLLLVVFLFVFAQGFGQDLKTSAGIGIYPTGTETGLGYRSSRTDRWAIDVRITKANAFTEPKGGTLINEASWIYRIAYYERVRFHAGIGARADWNFDKTQSHRFGLVTPLGVEAFPFPFQNAGLFFEAAPFGTRASSGNINLGIRTVAGFVFYFVKK</sequence>
<evidence type="ECO:0000313" key="2">
    <source>
        <dbReference type="EMBL" id="MFD1001097.1"/>
    </source>
</evidence>
<accession>A0ABW3K7W6</accession>
<feature type="signal peptide" evidence="1">
    <location>
        <begin position="1"/>
        <end position="20"/>
    </location>
</feature>
<keyword evidence="1" id="KW-0732">Signal</keyword>
<evidence type="ECO:0000313" key="3">
    <source>
        <dbReference type="Proteomes" id="UP001597112"/>
    </source>
</evidence>
<reference evidence="3" key="1">
    <citation type="journal article" date="2019" name="Int. J. Syst. Evol. Microbiol.">
        <title>The Global Catalogue of Microorganisms (GCM) 10K type strain sequencing project: providing services to taxonomists for standard genome sequencing and annotation.</title>
        <authorList>
            <consortium name="The Broad Institute Genomics Platform"/>
            <consortium name="The Broad Institute Genome Sequencing Center for Infectious Disease"/>
            <person name="Wu L."/>
            <person name="Ma J."/>
        </authorList>
    </citation>
    <scope>NUCLEOTIDE SEQUENCE [LARGE SCALE GENOMIC DNA]</scope>
    <source>
        <strain evidence="3">CCUG 58938</strain>
    </source>
</reference>
<comment type="caution">
    <text evidence="2">The sequence shown here is derived from an EMBL/GenBank/DDBJ whole genome shotgun (WGS) entry which is preliminary data.</text>
</comment>
<organism evidence="2 3">
    <name type="scientific">Ohtaekwangia kribbensis</name>
    <dbReference type="NCBI Taxonomy" id="688913"/>
    <lineage>
        <taxon>Bacteria</taxon>
        <taxon>Pseudomonadati</taxon>
        <taxon>Bacteroidota</taxon>
        <taxon>Cytophagia</taxon>
        <taxon>Cytophagales</taxon>
        <taxon>Fulvivirgaceae</taxon>
        <taxon>Ohtaekwangia</taxon>
    </lineage>
</organism>
<dbReference type="Proteomes" id="UP001597112">
    <property type="component" value="Unassembled WGS sequence"/>
</dbReference>